<dbReference type="eggNOG" id="ENOG502RK6E">
    <property type="taxonomic scope" value="Eukaryota"/>
</dbReference>
<organism evidence="7 8">
    <name type="scientific">Talaromyces stipitatus (strain ATCC 10500 / CBS 375.48 / QM 6759 / NRRL 1006)</name>
    <name type="common">Penicillium stipitatum</name>
    <dbReference type="NCBI Taxonomy" id="441959"/>
    <lineage>
        <taxon>Eukaryota</taxon>
        <taxon>Fungi</taxon>
        <taxon>Dikarya</taxon>
        <taxon>Ascomycota</taxon>
        <taxon>Pezizomycotina</taxon>
        <taxon>Eurotiomycetes</taxon>
        <taxon>Eurotiomycetidae</taxon>
        <taxon>Eurotiales</taxon>
        <taxon>Trichocomaceae</taxon>
        <taxon>Talaromyces</taxon>
        <taxon>Talaromyces sect. Talaromyces</taxon>
    </lineage>
</organism>
<dbReference type="PANTHER" id="PTHR12265:SF30">
    <property type="entry name" value="TRANSMEMBRANE PROTEIN 53"/>
    <property type="match status" value="1"/>
</dbReference>
<dbReference type="PhylomeDB" id="B8MKE1"/>
<dbReference type="Pfam" id="PF05705">
    <property type="entry name" value="DUF829"/>
    <property type="match status" value="1"/>
</dbReference>
<comment type="subcellular location">
    <subcellularLocation>
        <location evidence="6">Endomembrane system</location>
        <topology evidence="6">Single-pass membrane protein</topology>
    </subcellularLocation>
    <subcellularLocation>
        <location evidence="1">Nucleus membrane</location>
    </subcellularLocation>
</comment>
<dbReference type="RefSeq" id="XP_002485249.1">
    <property type="nucleotide sequence ID" value="XM_002485204.1"/>
</dbReference>
<evidence type="ECO:0000256" key="5">
    <source>
        <dbReference type="ARBA" id="ARBA00023242"/>
    </source>
</evidence>
<dbReference type="InterPro" id="IPR008547">
    <property type="entry name" value="DUF829_TMEM53"/>
</dbReference>
<dbReference type="VEuPathDB" id="FungiDB:TSTA_047450"/>
<evidence type="ECO:0000256" key="4">
    <source>
        <dbReference type="ARBA" id="ARBA00023136"/>
    </source>
</evidence>
<dbReference type="PANTHER" id="PTHR12265">
    <property type="entry name" value="TRANSMEMBRANE PROTEIN 53"/>
    <property type="match status" value="1"/>
</dbReference>
<dbReference type="OMA" id="MDSCPGY"/>
<dbReference type="GeneID" id="8099295"/>
<protein>
    <recommendedName>
        <fullName evidence="9">Indole-diterpene biosynthesis protein PaxU</fullName>
    </recommendedName>
</protein>
<keyword evidence="8" id="KW-1185">Reference proteome</keyword>
<keyword evidence="2" id="KW-0812">Transmembrane</keyword>
<name>B8MKE1_TALSN</name>
<dbReference type="AlphaFoldDB" id="B8MKE1"/>
<sequence length="284" mass="31553">MENYTYVQANPSVSLYTANKTTSEDTGTKDQSPNPPSLIALLPWMGATKRQTETYIRGHIKLFSPSQPNFLVIYSGITDFLSPTQGNDRRLQPAITTLAAYEPSSILFHIFSNGGVRVFANLARSYGSTASPKRRLCSRIVIDSAPGRLTFKETMRAVNSALPRNQPLIKWPLYTILAVVLALYLGLNKTLAWPDPLQFAAESFNDAGIVGKDSRRCYFYSKRDGIVLSGFVEQHAAEAREKGLGIVEMEMFEKSAHTGHVIEDEERYWGAGLLGYQLLGTIFC</sequence>
<proteinExistence type="predicted"/>
<evidence type="ECO:0000256" key="6">
    <source>
        <dbReference type="ARBA" id="ARBA00037847"/>
    </source>
</evidence>
<dbReference type="GO" id="GO:0031965">
    <property type="term" value="C:nuclear membrane"/>
    <property type="evidence" value="ECO:0007669"/>
    <property type="project" value="UniProtKB-SubCell"/>
</dbReference>
<gene>
    <name evidence="7" type="ORF">TSTA_047450</name>
</gene>
<dbReference type="InParanoid" id="B8MKE1"/>
<evidence type="ECO:0000313" key="8">
    <source>
        <dbReference type="Proteomes" id="UP000001745"/>
    </source>
</evidence>
<accession>B8MKE1</accession>
<evidence type="ECO:0000313" key="7">
    <source>
        <dbReference type="EMBL" id="EED15296.1"/>
    </source>
</evidence>
<evidence type="ECO:0008006" key="9">
    <source>
        <dbReference type="Google" id="ProtNLM"/>
    </source>
</evidence>
<keyword evidence="5" id="KW-0539">Nucleus</keyword>
<evidence type="ECO:0000256" key="2">
    <source>
        <dbReference type="ARBA" id="ARBA00022692"/>
    </source>
</evidence>
<keyword evidence="4" id="KW-0472">Membrane</keyword>
<dbReference type="Proteomes" id="UP000001745">
    <property type="component" value="Unassembled WGS sequence"/>
</dbReference>
<reference evidence="8" key="1">
    <citation type="journal article" date="2015" name="Genome Announc.">
        <title>Genome sequence of the AIDS-associated pathogen Penicillium marneffei (ATCC18224) and its near taxonomic relative Talaromyces stipitatus (ATCC10500).</title>
        <authorList>
            <person name="Nierman W.C."/>
            <person name="Fedorova-Abrams N.D."/>
            <person name="Andrianopoulos A."/>
        </authorList>
    </citation>
    <scope>NUCLEOTIDE SEQUENCE [LARGE SCALE GENOMIC DNA]</scope>
    <source>
        <strain evidence="8">ATCC 10500 / CBS 375.48 / QM 6759 / NRRL 1006</strain>
    </source>
</reference>
<evidence type="ECO:0000256" key="3">
    <source>
        <dbReference type="ARBA" id="ARBA00022989"/>
    </source>
</evidence>
<keyword evidence="3" id="KW-1133">Transmembrane helix</keyword>
<dbReference type="EMBL" id="EQ962657">
    <property type="protein sequence ID" value="EED15296.1"/>
    <property type="molecule type" value="Genomic_DNA"/>
</dbReference>
<dbReference type="HOGENOM" id="CLU_036503_0_0_1"/>
<dbReference type="OrthoDB" id="77878at2759"/>
<evidence type="ECO:0000256" key="1">
    <source>
        <dbReference type="ARBA" id="ARBA00004126"/>
    </source>
</evidence>